<dbReference type="Pfam" id="PF01040">
    <property type="entry name" value="UbiA"/>
    <property type="match status" value="1"/>
</dbReference>
<keyword evidence="4 5" id="KW-0472">Membrane</keyword>
<keyword evidence="7" id="KW-1185">Reference proteome</keyword>
<dbReference type="InterPro" id="IPR000537">
    <property type="entry name" value="UbiA_prenyltransferase"/>
</dbReference>
<dbReference type="GO" id="GO:0016757">
    <property type="term" value="F:glycosyltransferase activity"/>
    <property type="evidence" value="ECO:0007669"/>
    <property type="project" value="UniProtKB-KW"/>
</dbReference>
<dbReference type="NCBIfam" id="NF008978">
    <property type="entry name" value="PRK12324.1-4"/>
    <property type="match status" value="1"/>
</dbReference>
<comment type="caution">
    <text evidence="6">The sequence shown here is derived from an EMBL/GenBank/DDBJ whole genome shotgun (WGS) entry which is preliminary data.</text>
</comment>
<name>A0ABQ5NBV3_9CLOT</name>
<dbReference type="PANTHER" id="PTHR42723">
    <property type="entry name" value="CHLOROPHYLL SYNTHASE"/>
    <property type="match status" value="1"/>
</dbReference>
<sequence length="291" mass="32899">MKSKINIKAIIKLLRPKQWIKNSFVLAAIIFSGNFTKTGVFAKNIAVMLMFCIASSCVYILNDIIDVEKDRCHPKKKFRPIASGDVSVTLAVILGISLMVIVIIGTYKINPIALVIIVAYLILNILYSFKLKHIIIIDVMVITLGFVLRIECGSVVTDVSLSPWLILCTILLSLFLALNKRKSEIIELDSKSASHRKILEEYSVDLIDRMLNLVTPSILISYCLYTFSSVQSRSMMLTIPFIIYGIFRYEYLMTKNNAGGKPEDIFFKDKPFLINIVLWGLSILSIIYLTK</sequence>
<gene>
    <name evidence="6" type="ORF">bsdE14_40960</name>
</gene>
<evidence type="ECO:0000256" key="5">
    <source>
        <dbReference type="SAM" id="Phobius"/>
    </source>
</evidence>
<evidence type="ECO:0000256" key="1">
    <source>
        <dbReference type="ARBA" id="ARBA00004141"/>
    </source>
</evidence>
<evidence type="ECO:0000256" key="4">
    <source>
        <dbReference type="ARBA" id="ARBA00023136"/>
    </source>
</evidence>
<protein>
    <submittedName>
        <fullName evidence="6">Decaprenyl-phosphate phosphoribosyltransferase</fullName>
    </submittedName>
</protein>
<evidence type="ECO:0000313" key="7">
    <source>
        <dbReference type="Proteomes" id="UP001208567"/>
    </source>
</evidence>
<feature type="transmembrane region" description="Helical" evidence="5">
    <location>
        <begin position="134"/>
        <end position="150"/>
    </location>
</feature>
<organism evidence="6 7">
    <name type="scientific">Clostridium omnivorum</name>
    <dbReference type="NCBI Taxonomy" id="1604902"/>
    <lineage>
        <taxon>Bacteria</taxon>
        <taxon>Bacillati</taxon>
        <taxon>Bacillota</taxon>
        <taxon>Clostridia</taxon>
        <taxon>Eubacteriales</taxon>
        <taxon>Clostridiaceae</taxon>
        <taxon>Clostridium</taxon>
    </lineage>
</organism>
<dbReference type="PANTHER" id="PTHR42723:SF1">
    <property type="entry name" value="CHLOROPHYLL SYNTHASE, CHLOROPLASTIC"/>
    <property type="match status" value="1"/>
</dbReference>
<evidence type="ECO:0000256" key="3">
    <source>
        <dbReference type="ARBA" id="ARBA00022989"/>
    </source>
</evidence>
<keyword evidence="2 5" id="KW-0812">Transmembrane</keyword>
<feature type="transmembrane region" description="Helical" evidence="5">
    <location>
        <begin position="111"/>
        <end position="127"/>
    </location>
</feature>
<dbReference type="InterPro" id="IPR050475">
    <property type="entry name" value="Prenyltransferase_related"/>
</dbReference>
<dbReference type="InterPro" id="IPR044878">
    <property type="entry name" value="UbiA_sf"/>
</dbReference>
<evidence type="ECO:0000256" key="2">
    <source>
        <dbReference type="ARBA" id="ARBA00022692"/>
    </source>
</evidence>
<accession>A0ABQ5NBV3</accession>
<keyword evidence="6" id="KW-0328">Glycosyltransferase</keyword>
<feature type="transmembrane region" description="Helical" evidence="5">
    <location>
        <begin position="86"/>
        <end position="105"/>
    </location>
</feature>
<feature type="transmembrane region" description="Helical" evidence="5">
    <location>
        <begin position="272"/>
        <end position="290"/>
    </location>
</feature>
<dbReference type="Gene3D" id="1.10.357.140">
    <property type="entry name" value="UbiA prenyltransferase"/>
    <property type="match status" value="1"/>
</dbReference>
<dbReference type="EMBL" id="BRXR01000001">
    <property type="protein sequence ID" value="GLC32686.1"/>
    <property type="molecule type" value="Genomic_DNA"/>
</dbReference>
<feature type="transmembrane region" description="Helical" evidence="5">
    <location>
        <begin position="234"/>
        <end position="251"/>
    </location>
</feature>
<feature type="transmembrane region" description="Helical" evidence="5">
    <location>
        <begin position="162"/>
        <end position="178"/>
    </location>
</feature>
<feature type="transmembrane region" description="Helical" evidence="5">
    <location>
        <begin position="20"/>
        <end position="39"/>
    </location>
</feature>
<dbReference type="CDD" id="cd13963">
    <property type="entry name" value="PT_UbiA_2"/>
    <property type="match status" value="1"/>
</dbReference>
<evidence type="ECO:0000313" key="6">
    <source>
        <dbReference type="EMBL" id="GLC32686.1"/>
    </source>
</evidence>
<reference evidence="6 7" key="1">
    <citation type="journal article" date="2024" name="Int. J. Syst. Evol. Microbiol.">
        <title>Clostridium omnivorum sp. nov., isolated from anoxic soil under the treatment of reductive soil disinfestation.</title>
        <authorList>
            <person name="Ueki A."/>
            <person name="Tonouchi A."/>
            <person name="Kaku N."/>
            <person name="Honma S."/>
            <person name="Ueki K."/>
        </authorList>
    </citation>
    <scope>NUCLEOTIDE SEQUENCE [LARGE SCALE GENOMIC DNA]</scope>
    <source>
        <strain evidence="6 7">E14</strain>
    </source>
</reference>
<comment type="subcellular location">
    <subcellularLocation>
        <location evidence="1">Membrane</location>
        <topology evidence="1">Multi-pass membrane protein</topology>
    </subcellularLocation>
</comment>
<dbReference type="NCBIfam" id="NF008977">
    <property type="entry name" value="PRK12324.1-2"/>
    <property type="match status" value="1"/>
</dbReference>
<dbReference type="Proteomes" id="UP001208567">
    <property type="component" value="Unassembled WGS sequence"/>
</dbReference>
<keyword evidence="6" id="KW-0808">Transferase</keyword>
<proteinExistence type="predicted"/>
<keyword evidence="3 5" id="KW-1133">Transmembrane helix</keyword>
<feature type="transmembrane region" description="Helical" evidence="5">
    <location>
        <begin position="45"/>
        <end position="65"/>
    </location>
</feature>